<evidence type="ECO:0000313" key="2">
    <source>
        <dbReference type="Proteomes" id="UP001163046"/>
    </source>
</evidence>
<proteinExistence type="predicted"/>
<organism evidence="1 2">
    <name type="scientific">Desmophyllum pertusum</name>
    <dbReference type="NCBI Taxonomy" id="174260"/>
    <lineage>
        <taxon>Eukaryota</taxon>
        <taxon>Metazoa</taxon>
        <taxon>Cnidaria</taxon>
        <taxon>Anthozoa</taxon>
        <taxon>Hexacorallia</taxon>
        <taxon>Scleractinia</taxon>
        <taxon>Caryophylliina</taxon>
        <taxon>Caryophylliidae</taxon>
        <taxon>Desmophyllum</taxon>
    </lineage>
</organism>
<sequence length="204" mass="22895">MCEDNKLQALFTASTRLTEVDLFSSHFLNGSCLLYAGLSRLRLLTLTNTAVTDLILSRILETSKEITELHLVGTCISDKCLPHILGLKKLEYISVPPENVDGFSRSSALALVENCRTLRTLDCQEGYFFDRAEVSRIVESNPLLTGLVIPYAFIDNRTLTFIVESLRKLAYICVCETGVTQDCVRRLKSRNPSLEICYNVNHTP</sequence>
<dbReference type="InterPro" id="IPR032675">
    <property type="entry name" value="LRR_dom_sf"/>
</dbReference>
<gene>
    <name evidence="1" type="ORF">OS493_018193</name>
</gene>
<comment type="caution">
    <text evidence="1">The sequence shown here is derived from an EMBL/GenBank/DDBJ whole genome shotgun (WGS) entry which is preliminary data.</text>
</comment>
<dbReference type="Gene3D" id="3.80.10.10">
    <property type="entry name" value="Ribonuclease Inhibitor"/>
    <property type="match status" value="1"/>
</dbReference>
<name>A0A9W9YRM7_9CNID</name>
<dbReference type="EMBL" id="MU827311">
    <property type="protein sequence ID" value="KAJ7360200.1"/>
    <property type="molecule type" value="Genomic_DNA"/>
</dbReference>
<accession>A0A9W9YRM7</accession>
<evidence type="ECO:0000313" key="1">
    <source>
        <dbReference type="EMBL" id="KAJ7360200.1"/>
    </source>
</evidence>
<keyword evidence="2" id="KW-1185">Reference proteome</keyword>
<dbReference type="AlphaFoldDB" id="A0A9W9YRM7"/>
<protein>
    <submittedName>
        <fullName evidence="1">Uncharacterized protein</fullName>
    </submittedName>
</protein>
<reference evidence="1" key="1">
    <citation type="submission" date="2023-01" db="EMBL/GenBank/DDBJ databases">
        <title>Genome assembly of the deep-sea coral Lophelia pertusa.</title>
        <authorList>
            <person name="Herrera S."/>
            <person name="Cordes E."/>
        </authorList>
    </citation>
    <scope>NUCLEOTIDE SEQUENCE</scope>
    <source>
        <strain evidence="1">USNM1676648</strain>
        <tissue evidence="1">Polyp</tissue>
    </source>
</reference>
<dbReference type="SUPFAM" id="SSF52047">
    <property type="entry name" value="RNI-like"/>
    <property type="match status" value="1"/>
</dbReference>
<dbReference type="OrthoDB" id="550575at2759"/>
<dbReference type="Proteomes" id="UP001163046">
    <property type="component" value="Unassembled WGS sequence"/>
</dbReference>